<comment type="caution">
    <text evidence="2">The sequence shown here is derived from an EMBL/GenBank/DDBJ whole genome shotgun (WGS) entry which is preliminary data.</text>
</comment>
<name>A0ABP5JEQ8_9ACTN</name>
<gene>
    <name evidence="2" type="ORF">GCM10009802_15530</name>
</gene>
<dbReference type="Proteomes" id="UP001500443">
    <property type="component" value="Unassembled WGS sequence"/>
</dbReference>
<feature type="region of interest" description="Disordered" evidence="1">
    <location>
        <begin position="261"/>
        <end position="285"/>
    </location>
</feature>
<dbReference type="RefSeq" id="WP_344289056.1">
    <property type="nucleotide sequence ID" value="NZ_BAAAPF010000027.1"/>
</dbReference>
<reference evidence="3" key="1">
    <citation type="journal article" date="2019" name="Int. J. Syst. Evol. Microbiol.">
        <title>The Global Catalogue of Microorganisms (GCM) 10K type strain sequencing project: providing services to taxonomists for standard genome sequencing and annotation.</title>
        <authorList>
            <consortium name="The Broad Institute Genomics Platform"/>
            <consortium name="The Broad Institute Genome Sequencing Center for Infectious Disease"/>
            <person name="Wu L."/>
            <person name="Ma J."/>
        </authorList>
    </citation>
    <scope>NUCLEOTIDE SEQUENCE [LARGE SCALE GENOMIC DNA]</scope>
    <source>
        <strain evidence="3">JCM 15481</strain>
    </source>
</reference>
<evidence type="ECO:0000313" key="3">
    <source>
        <dbReference type="Proteomes" id="UP001500443"/>
    </source>
</evidence>
<dbReference type="SMART" id="SM00567">
    <property type="entry name" value="EZ_HEAT"/>
    <property type="match status" value="2"/>
</dbReference>
<evidence type="ECO:0000256" key="1">
    <source>
        <dbReference type="SAM" id="MobiDB-lite"/>
    </source>
</evidence>
<proteinExistence type="predicted"/>
<dbReference type="InterPro" id="IPR004155">
    <property type="entry name" value="PBS_lyase_HEAT"/>
</dbReference>
<accession>A0ABP5JEQ8</accession>
<protein>
    <submittedName>
        <fullName evidence="2">Uncharacterized protein</fullName>
    </submittedName>
</protein>
<organism evidence="2 3">
    <name type="scientific">Streptomyces synnematoformans</name>
    <dbReference type="NCBI Taxonomy" id="415721"/>
    <lineage>
        <taxon>Bacteria</taxon>
        <taxon>Bacillati</taxon>
        <taxon>Actinomycetota</taxon>
        <taxon>Actinomycetes</taxon>
        <taxon>Kitasatosporales</taxon>
        <taxon>Streptomycetaceae</taxon>
        <taxon>Streptomyces</taxon>
    </lineage>
</organism>
<evidence type="ECO:0000313" key="2">
    <source>
        <dbReference type="EMBL" id="GAA2115515.1"/>
    </source>
</evidence>
<keyword evidence="3" id="KW-1185">Reference proteome</keyword>
<sequence length="454" mass="49402">MADDVGELIERLALWRTGDGGYDEVSLRERAIVALRERAPEAVPALVGRLDALLADHAAHLERVAAVTAAWDAWYEEGDALVDEHGPGAVFELERYRTVPSDSLPQREPRDEHYQDPYDLKQGIVEALRRIGDDRAAPVLGRALRDRACLQQAATALRGIHLDGAVPALLDAAAGIEPDDPAFPAVLSALDHYGVTMAQVRARFEAESGPQARVSLMHVMKKLPGDGAGRPDDEEIRDALVFLAMGRSATDRHRALSQLRALGAPPEEPRDPAAAGGARDVPDPWDGDLGGSGMAAPPPAGTLCAAIALAAQGNPPGHDRELRRRLRRMAEEAPSAPRAVTAVLTREPRSPDAELDLALRLAPRLNGREAEHLALLRALRGLTSYPPARAGALRALRRDTGLFVLMLHEDPALRAEARAVFDDVAEPADRERFAEYEALRLGTWGRLVRRFRRR</sequence>
<dbReference type="EMBL" id="BAAAPF010000027">
    <property type="protein sequence ID" value="GAA2115515.1"/>
    <property type="molecule type" value="Genomic_DNA"/>
</dbReference>